<evidence type="ECO:0000256" key="1">
    <source>
        <dbReference type="SAM" id="MobiDB-lite"/>
    </source>
</evidence>
<keyword evidence="3" id="KW-1185">Reference proteome</keyword>
<feature type="compositionally biased region" description="Polar residues" evidence="1">
    <location>
        <begin position="221"/>
        <end position="236"/>
    </location>
</feature>
<organism evidence="2 3">
    <name type="scientific">Meripilus lineatus</name>
    <dbReference type="NCBI Taxonomy" id="2056292"/>
    <lineage>
        <taxon>Eukaryota</taxon>
        <taxon>Fungi</taxon>
        <taxon>Dikarya</taxon>
        <taxon>Basidiomycota</taxon>
        <taxon>Agaricomycotina</taxon>
        <taxon>Agaricomycetes</taxon>
        <taxon>Polyporales</taxon>
        <taxon>Meripilaceae</taxon>
        <taxon>Meripilus</taxon>
    </lineage>
</organism>
<accession>A0AAD5YC45</accession>
<name>A0AAD5YC45_9APHY</name>
<reference evidence="2" key="1">
    <citation type="submission" date="2022-07" db="EMBL/GenBank/DDBJ databases">
        <title>Genome Sequence of Physisporinus lineatus.</title>
        <authorList>
            <person name="Buettner E."/>
        </authorList>
    </citation>
    <scope>NUCLEOTIDE SEQUENCE</scope>
    <source>
        <strain evidence="2">VT162</strain>
    </source>
</reference>
<gene>
    <name evidence="2" type="ORF">NLI96_g12726</name>
</gene>
<proteinExistence type="predicted"/>
<dbReference type="EMBL" id="JANAWD010001194">
    <property type="protein sequence ID" value="KAJ3473964.1"/>
    <property type="molecule type" value="Genomic_DNA"/>
</dbReference>
<feature type="compositionally biased region" description="Acidic residues" evidence="1">
    <location>
        <begin position="208"/>
        <end position="217"/>
    </location>
</feature>
<comment type="caution">
    <text evidence="2">The sequence shown here is derived from an EMBL/GenBank/DDBJ whole genome shotgun (WGS) entry which is preliminary data.</text>
</comment>
<dbReference type="Proteomes" id="UP001212997">
    <property type="component" value="Unassembled WGS sequence"/>
</dbReference>
<protein>
    <submittedName>
        <fullName evidence="2">Uncharacterized protein</fullName>
    </submittedName>
</protein>
<evidence type="ECO:0000313" key="2">
    <source>
        <dbReference type="EMBL" id="KAJ3473964.1"/>
    </source>
</evidence>
<sequence>MQRVSYCGPHRCRICRRKFRNEPNHPCVVAIGVSRRCDQCATSAKGCVFKEADQAIRLAEAEKQGFTIPKRRHGKARSSLTGPVDELQDDEDYDDAWVLSKIEEIQEQLESADTALEAAKGNHRLLLSVFKAREGEAEESMEGGDLEVLDASDSEEAMIVDDPGDDRTPRGAGSSDLRRVGTSQAFVSVPATVKSKGKGKSVKSAEVIDMDDDDEDLVSVPPTTASSKSTRPSTRAKSTRSKK</sequence>
<dbReference type="AlphaFoldDB" id="A0AAD5YC45"/>
<feature type="region of interest" description="Disordered" evidence="1">
    <location>
        <begin position="157"/>
        <end position="243"/>
    </location>
</feature>
<evidence type="ECO:0000313" key="3">
    <source>
        <dbReference type="Proteomes" id="UP001212997"/>
    </source>
</evidence>